<dbReference type="InterPro" id="IPR036116">
    <property type="entry name" value="FN3_sf"/>
</dbReference>
<proteinExistence type="predicted"/>
<dbReference type="Gene3D" id="2.60.40.10">
    <property type="entry name" value="Immunoglobulins"/>
    <property type="match status" value="1"/>
</dbReference>
<keyword evidence="1" id="KW-0472">Membrane</keyword>
<gene>
    <name evidence="3" type="primary">LOC111102216</name>
</gene>
<evidence type="ECO:0000256" key="1">
    <source>
        <dbReference type="SAM" id="Phobius"/>
    </source>
</evidence>
<dbReference type="GeneID" id="111102216"/>
<dbReference type="RefSeq" id="XP_022290576.1">
    <property type="nucleotide sequence ID" value="XM_022434868.1"/>
</dbReference>
<keyword evidence="2" id="KW-1185">Reference proteome</keyword>
<feature type="transmembrane region" description="Helical" evidence="1">
    <location>
        <begin position="192"/>
        <end position="218"/>
    </location>
</feature>
<organism evidence="2 3">
    <name type="scientific">Crassostrea virginica</name>
    <name type="common">Eastern oyster</name>
    <dbReference type="NCBI Taxonomy" id="6565"/>
    <lineage>
        <taxon>Eukaryota</taxon>
        <taxon>Metazoa</taxon>
        <taxon>Spiralia</taxon>
        <taxon>Lophotrochozoa</taxon>
        <taxon>Mollusca</taxon>
        <taxon>Bivalvia</taxon>
        <taxon>Autobranchia</taxon>
        <taxon>Pteriomorphia</taxon>
        <taxon>Ostreida</taxon>
        <taxon>Ostreoidea</taxon>
        <taxon>Ostreidae</taxon>
        <taxon>Crassostrea</taxon>
    </lineage>
</organism>
<dbReference type="AlphaFoldDB" id="A0A8B8AGW5"/>
<dbReference type="Proteomes" id="UP000694844">
    <property type="component" value="Chromosome 6"/>
</dbReference>
<name>A0A8B8AGW5_CRAVI</name>
<dbReference type="SUPFAM" id="SSF49265">
    <property type="entry name" value="Fibronectin type III"/>
    <property type="match status" value="1"/>
</dbReference>
<accession>A0A8B8AGW5</accession>
<protein>
    <submittedName>
        <fullName evidence="3">Uncharacterized protein LOC111102216</fullName>
    </submittedName>
</protein>
<keyword evidence="1" id="KW-1133">Transmembrane helix</keyword>
<evidence type="ECO:0000313" key="2">
    <source>
        <dbReference type="Proteomes" id="UP000694844"/>
    </source>
</evidence>
<evidence type="ECO:0000313" key="3">
    <source>
        <dbReference type="RefSeq" id="XP_022290576.1"/>
    </source>
</evidence>
<dbReference type="InterPro" id="IPR003961">
    <property type="entry name" value="FN3_dom"/>
</dbReference>
<dbReference type="InterPro" id="IPR013783">
    <property type="entry name" value="Ig-like_fold"/>
</dbReference>
<reference evidence="3" key="1">
    <citation type="submission" date="2025-08" db="UniProtKB">
        <authorList>
            <consortium name="RefSeq"/>
        </authorList>
    </citation>
    <scope>IDENTIFICATION</scope>
    <source>
        <tissue evidence="3">Whole sample</tissue>
    </source>
</reference>
<keyword evidence="1" id="KW-0812">Transmembrane</keyword>
<dbReference type="CDD" id="cd00063">
    <property type="entry name" value="FN3"/>
    <property type="match status" value="1"/>
</dbReference>
<dbReference type="KEGG" id="cvn:111102216"/>
<sequence>MTDESNITHAVTDDTGFAFSTTVIAYPKPHYVLLTEDGTMSNGIEHSLTINAVNNFTAHFKKVTVKRTDYGLYHLYISNTFGETIIYVSLIPQKKPDSPQNFGVTCNGTSANIQWTSSFNGGFSQTFIALALYKGDIVSQSETMHDRGENVIHNTQLQDLEEPTRLVFYIIAQNRIGNSSSESAQCPTFEGAGIYIALMAGSIGGSFVLVAIITNVCLVHKRYKCTYALSNITPI</sequence>